<keyword evidence="4 7" id="KW-0472">Membrane</keyword>
<name>A0AAW2XV38_9LAMI</name>
<keyword evidence="2 7" id="KW-0812">Transmembrane</keyword>
<evidence type="ECO:0000256" key="2">
    <source>
        <dbReference type="ARBA" id="ARBA00022692"/>
    </source>
</evidence>
<keyword evidence="3 7" id="KW-1133">Transmembrane helix</keyword>
<evidence type="ECO:0000259" key="8">
    <source>
        <dbReference type="PROSITE" id="PS51775"/>
    </source>
</evidence>
<feature type="domain" description="GTD-binding" evidence="8">
    <location>
        <begin position="282"/>
        <end position="380"/>
    </location>
</feature>
<sequence length="859" mass="95342">MPCQGVQMWSLSGLVAAFLDLVIAYLLLCASAVAYLASKFMGLFGLNLPCPCDGIFLNIHSKSFCLNRLLVDFPTQRVSDVQLSVKEKFPFSDCISGKTRVSDVVGDNYGNGILEIEGEASCSSVSDARKPADVARKELGSRAEKYDMKGKGVINHRPKSRLRQRRKGGGGLGKYSSVASYDPPLLEGGLDVEPYSHRSTNKEGNGLVGDSSLPVENDAEVHNLEYDDKATTETEVRPRAVTSCEINHSLDEDMPIKENILSIEELQNNPQGLQGFSGDEKSTIRLLEQTLEEERNARAALYVELEKERSAAATAADEAMAMILRLQEEKASIEMEARQYQRMIEEKSFYDAEEMDILKEILLRREKEKHFLEKEVEAYRMIVSVGDEQLAGDGSDKSYARQLFDLPLDPNDDPDLILRRLAASTDKRTVENICLEDKPNSKLASGNGTLVECQDETSSFKKQGDSDEQSVQMSVCDSVENMDLQEKEMITVYKNLQLTSPGPRECEKSIPLDEKELEQIQGMNLGHELEEKIIVTCYGTRTGDPCRDPSLKQQPKDAQLGLSNLCDPVLDKNSCLYDVHIIGDKSNICSDTSVDRSERNSAPSESSVTKSVNVTTDRQSSSSGLDTDVDLKRSSSEITSGLPPVGPKGSSLISELRRSSMSAMDGEMLKIDSEISRLRERLKRVQEGREKLGLSVEKHEKESTQLKLLEDIARQVREIRQLTEPRKAARQASLPIPNSKGSSKKRRSRSVSSAFQRRMICCYLHCIRRLKSKTIQDATRSLLVAQNSSSSPHKIKVQGELRNGKQVTGMPATAYIGTAVILSFSLKIKVWLAQKDNSIPAIEANRQVSPINSFLGKFT</sequence>
<evidence type="ECO:0000256" key="7">
    <source>
        <dbReference type="SAM" id="Phobius"/>
    </source>
</evidence>
<dbReference type="GO" id="GO:0016020">
    <property type="term" value="C:membrane"/>
    <property type="evidence" value="ECO:0007669"/>
    <property type="project" value="UniProtKB-SubCell"/>
</dbReference>
<feature type="transmembrane region" description="Helical" evidence="7">
    <location>
        <begin position="12"/>
        <end position="37"/>
    </location>
</feature>
<dbReference type="Pfam" id="PF04576">
    <property type="entry name" value="Zein-binding"/>
    <property type="match status" value="1"/>
</dbReference>
<feature type="region of interest" description="Disordered" evidence="6">
    <location>
        <begin position="151"/>
        <end position="178"/>
    </location>
</feature>
<evidence type="ECO:0000256" key="6">
    <source>
        <dbReference type="SAM" id="MobiDB-lite"/>
    </source>
</evidence>
<dbReference type="EMBL" id="JACGWN010000003">
    <property type="protein sequence ID" value="KAL0456752.1"/>
    <property type="molecule type" value="Genomic_DNA"/>
</dbReference>
<dbReference type="PANTHER" id="PTHR31422:SF3">
    <property type="entry name" value="GTD-BINDING DOMAIN-CONTAINING PROTEIN"/>
    <property type="match status" value="1"/>
</dbReference>
<dbReference type="GO" id="GO:0080115">
    <property type="term" value="F:myosin XI tail binding"/>
    <property type="evidence" value="ECO:0007669"/>
    <property type="project" value="UniProtKB-ARBA"/>
</dbReference>
<evidence type="ECO:0000256" key="1">
    <source>
        <dbReference type="ARBA" id="ARBA00004370"/>
    </source>
</evidence>
<reference evidence="9" key="2">
    <citation type="journal article" date="2024" name="Plant">
        <title>Genomic evolution and insights into agronomic trait innovations of Sesamum species.</title>
        <authorList>
            <person name="Miao H."/>
            <person name="Wang L."/>
            <person name="Qu L."/>
            <person name="Liu H."/>
            <person name="Sun Y."/>
            <person name="Le M."/>
            <person name="Wang Q."/>
            <person name="Wei S."/>
            <person name="Zheng Y."/>
            <person name="Lin W."/>
            <person name="Duan Y."/>
            <person name="Cao H."/>
            <person name="Xiong S."/>
            <person name="Wang X."/>
            <person name="Wei L."/>
            <person name="Li C."/>
            <person name="Ma Q."/>
            <person name="Ju M."/>
            <person name="Zhao R."/>
            <person name="Li G."/>
            <person name="Mu C."/>
            <person name="Tian Q."/>
            <person name="Mei H."/>
            <person name="Zhang T."/>
            <person name="Gao T."/>
            <person name="Zhang H."/>
        </authorList>
    </citation>
    <scope>NUCLEOTIDE SEQUENCE</scope>
    <source>
        <strain evidence="9">KEN1</strain>
    </source>
</reference>
<evidence type="ECO:0000256" key="4">
    <source>
        <dbReference type="ARBA" id="ARBA00023136"/>
    </source>
</evidence>
<feature type="coiled-coil region" evidence="5">
    <location>
        <begin position="284"/>
        <end position="346"/>
    </location>
</feature>
<gene>
    <name evidence="9" type="ORF">Slati_1014400</name>
</gene>
<reference evidence="9" key="1">
    <citation type="submission" date="2020-06" db="EMBL/GenBank/DDBJ databases">
        <authorList>
            <person name="Li T."/>
            <person name="Hu X."/>
            <person name="Zhang T."/>
            <person name="Song X."/>
            <person name="Zhang H."/>
            <person name="Dai N."/>
            <person name="Sheng W."/>
            <person name="Hou X."/>
            <person name="Wei L."/>
        </authorList>
    </citation>
    <scope>NUCLEOTIDE SEQUENCE</scope>
    <source>
        <strain evidence="9">KEN1</strain>
        <tissue evidence="9">Leaf</tissue>
    </source>
</reference>
<dbReference type="PANTHER" id="PTHR31422">
    <property type="entry name" value="BNAANNG28530D PROTEIN"/>
    <property type="match status" value="1"/>
</dbReference>
<keyword evidence="5" id="KW-0175">Coiled coil</keyword>
<feature type="compositionally biased region" description="Polar residues" evidence="6">
    <location>
        <begin position="600"/>
        <end position="625"/>
    </location>
</feature>
<comment type="subcellular location">
    <subcellularLocation>
        <location evidence="1">Membrane</location>
    </subcellularLocation>
</comment>
<dbReference type="AlphaFoldDB" id="A0AAW2XV38"/>
<dbReference type="PROSITE" id="PS51775">
    <property type="entry name" value="GTD_BINDING"/>
    <property type="match status" value="1"/>
</dbReference>
<comment type="caution">
    <text evidence="9">The sequence shown here is derived from an EMBL/GenBank/DDBJ whole genome shotgun (WGS) entry which is preliminary data.</text>
</comment>
<dbReference type="InterPro" id="IPR007656">
    <property type="entry name" value="GTD-bd"/>
</dbReference>
<evidence type="ECO:0000256" key="3">
    <source>
        <dbReference type="ARBA" id="ARBA00022989"/>
    </source>
</evidence>
<protein>
    <submittedName>
        <fullName evidence="9">Myosin-binding protein 5</fullName>
    </submittedName>
</protein>
<evidence type="ECO:0000313" key="9">
    <source>
        <dbReference type="EMBL" id="KAL0456752.1"/>
    </source>
</evidence>
<evidence type="ECO:0000256" key="5">
    <source>
        <dbReference type="SAM" id="Coils"/>
    </source>
</evidence>
<organism evidence="9">
    <name type="scientific">Sesamum latifolium</name>
    <dbReference type="NCBI Taxonomy" id="2727402"/>
    <lineage>
        <taxon>Eukaryota</taxon>
        <taxon>Viridiplantae</taxon>
        <taxon>Streptophyta</taxon>
        <taxon>Embryophyta</taxon>
        <taxon>Tracheophyta</taxon>
        <taxon>Spermatophyta</taxon>
        <taxon>Magnoliopsida</taxon>
        <taxon>eudicotyledons</taxon>
        <taxon>Gunneridae</taxon>
        <taxon>Pentapetalae</taxon>
        <taxon>asterids</taxon>
        <taxon>lamiids</taxon>
        <taxon>Lamiales</taxon>
        <taxon>Pedaliaceae</taxon>
        <taxon>Sesamum</taxon>
    </lineage>
</organism>
<feature type="compositionally biased region" description="Basic residues" evidence="6">
    <location>
        <begin position="154"/>
        <end position="168"/>
    </location>
</feature>
<accession>A0AAW2XV38</accession>
<feature type="region of interest" description="Disordered" evidence="6">
    <location>
        <begin position="723"/>
        <end position="751"/>
    </location>
</feature>
<feature type="region of interest" description="Disordered" evidence="6">
    <location>
        <begin position="590"/>
        <end position="652"/>
    </location>
</feature>
<proteinExistence type="predicted"/>